<feature type="non-terminal residue" evidence="2">
    <location>
        <position position="185"/>
    </location>
</feature>
<dbReference type="EMBL" id="KZ851965">
    <property type="protein sequence ID" value="RDH14496.1"/>
    <property type="molecule type" value="Genomic_DNA"/>
</dbReference>
<evidence type="ECO:0000256" key="1">
    <source>
        <dbReference type="SAM" id="SignalP"/>
    </source>
</evidence>
<reference evidence="2 3" key="1">
    <citation type="submission" date="2018-07" db="EMBL/GenBank/DDBJ databases">
        <title>Section-level genome sequencing of Aspergillus section Nigri to investigate inter- and intra-species variation.</title>
        <authorList>
            <consortium name="DOE Joint Genome Institute"/>
            <person name="Vesth T.C."/>
            <person name="Nybo J.L."/>
            <person name="Theobald S."/>
            <person name="Frisvad J.C."/>
            <person name="Larsen T.O."/>
            <person name="Nielsen K.F."/>
            <person name="Hoof J.B."/>
            <person name="Brandl J."/>
            <person name="Salamov A."/>
            <person name="Riley R."/>
            <person name="Gladden J.M."/>
            <person name="Phatale P."/>
            <person name="Nielsen M.T."/>
            <person name="Lyhne E.K."/>
            <person name="Kogle M.E."/>
            <person name="Strasser K."/>
            <person name="McDonnell E."/>
            <person name="Barry K."/>
            <person name="Clum A."/>
            <person name="Chen C."/>
            <person name="Nolan M."/>
            <person name="Sandor L."/>
            <person name="Kuo A."/>
            <person name="Lipzen A."/>
            <person name="Hainaut M."/>
            <person name="Drula E."/>
            <person name="Tsang A."/>
            <person name="Magnuson J.K."/>
            <person name="Henrissat B."/>
            <person name="Wiebenga A."/>
            <person name="Simmons B.A."/>
            <person name="Makela M.R."/>
            <person name="De vries R.P."/>
            <person name="Grigoriev I.V."/>
            <person name="Mortensen U.H."/>
            <person name="Baker S.E."/>
            <person name="Andersen M.R."/>
        </authorList>
    </citation>
    <scope>NUCLEOTIDE SEQUENCE [LARGE SCALE GENOMIC DNA]</scope>
    <source>
        <strain evidence="2 3">ATCC 13496</strain>
    </source>
</reference>
<feature type="signal peptide" evidence="1">
    <location>
        <begin position="1"/>
        <end position="20"/>
    </location>
</feature>
<feature type="chain" id="PRO_5016670505" description="Small secreted protein" evidence="1">
    <location>
        <begin position="21"/>
        <end position="185"/>
    </location>
</feature>
<dbReference type="Proteomes" id="UP000253845">
    <property type="component" value="Unassembled WGS sequence"/>
</dbReference>
<name>A0A370BG78_ASPNG</name>
<gene>
    <name evidence="2" type="ORF">M747DRAFT_270096</name>
</gene>
<proteinExistence type="predicted"/>
<organism evidence="2 3">
    <name type="scientific">Aspergillus niger ATCC 13496</name>
    <dbReference type="NCBI Taxonomy" id="1353008"/>
    <lineage>
        <taxon>Eukaryota</taxon>
        <taxon>Fungi</taxon>
        <taxon>Dikarya</taxon>
        <taxon>Ascomycota</taxon>
        <taxon>Pezizomycotina</taxon>
        <taxon>Eurotiomycetes</taxon>
        <taxon>Eurotiomycetidae</taxon>
        <taxon>Eurotiales</taxon>
        <taxon>Aspergillaceae</taxon>
        <taxon>Aspergillus</taxon>
        <taxon>Aspergillus subgen. Circumdati</taxon>
    </lineage>
</organism>
<keyword evidence="1" id="KW-0732">Signal</keyword>
<accession>A0A370BG78</accession>
<protein>
    <recommendedName>
        <fullName evidence="4">Small secreted protein</fullName>
    </recommendedName>
</protein>
<dbReference type="VEuPathDB" id="FungiDB:M747DRAFT_270096"/>
<evidence type="ECO:0008006" key="4">
    <source>
        <dbReference type="Google" id="ProtNLM"/>
    </source>
</evidence>
<dbReference type="AlphaFoldDB" id="A0A370BG78"/>
<sequence length="185" mass="19146">MPLLHTLLTTFLAASTTALAASPNPTTTSSTTTTFPNTLNITTLTAHNNQSVLECWALDPGYSTSAQAGVSGTAMLNLGPVTSNATNLLIPGEYNGGLHNAPTIQWVIFLSGVAHITLPNSTDEAWIVGGKNGAILALDTAEVSALGHSTTYPTEESTVVLEVALKEIPGHRVLHGGACGEEELL</sequence>
<evidence type="ECO:0000313" key="3">
    <source>
        <dbReference type="Proteomes" id="UP000253845"/>
    </source>
</evidence>
<evidence type="ECO:0000313" key="2">
    <source>
        <dbReference type="EMBL" id="RDH14496.1"/>
    </source>
</evidence>